<evidence type="ECO:0000313" key="1">
    <source>
        <dbReference type="EMBL" id="GAH05916.1"/>
    </source>
</evidence>
<reference evidence="1" key="1">
    <citation type="journal article" date="2014" name="Front. Microbiol.">
        <title>High frequency of phylogenetically diverse reductive dehalogenase-homologous genes in deep subseafloor sedimentary metagenomes.</title>
        <authorList>
            <person name="Kawai M."/>
            <person name="Futagami T."/>
            <person name="Toyoda A."/>
            <person name="Takaki Y."/>
            <person name="Nishi S."/>
            <person name="Hori S."/>
            <person name="Arai W."/>
            <person name="Tsubouchi T."/>
            <person name="Morono Y."/>
            <person name="Uchiyama I."/>
            <person name="Ito T."/>
            <person name="Fujiyama A."/>
            <person name="Inagaki F."/>
            <person name="Takami H."/>
        </authorList>
    </citation>
    <scope>NUCLEOTIDE SEQUENCE</scope>
    <source>
        <strain evidence="1">Expedition CK06-06</strain>
    </source>
</reference>
<protein>
    <submittedName>
        <fullName evidence="1">Uncharacterized protein</fullName>
    </submittedName>
</protein>
<accession>X1CCE8</accession>
<sequence length="74" mass="8226">TKVYVWDGVEWHLVGTITSEAECGAYQFDASSFIDTPEKLDNIKTKIEAVGLGADEEGFVRVCWIPVYADWTPG</sequence>
<name>X1CCE8_9ZZZZ</name>
<feature type="non-terminal residue" evidence="1">
    <location>
        <position position="1"/>
    </location>
</feature>
<dbReference type="AlphaFoldDB" id="X1CCE8"/>
<proteinExistence type="predicted"/>
<dbReference type="EMBL" id="BART01038526">
    <property type="protein sequence ID" value="GAH05916.1"/>
    <property type="molecule type" value="Genomic_DNA"/>
</dbReference>
<gene>
    <name evidence="1" type="ORF">S01H4_63843</name>
</gene>
<comment type="caution">
    <text evidence="1">The sequence shown here is derived from an EMBL/GenBank/DDBJ whole genome shotgun (WGS) entry which is preliminary data.</text>
</comment>
<organism evidence="1">
    <name type="scientific">marine sediment metagenome</name>
    <dbReference type="NCBI Taxonomy" id="412755"/>
    <lineage>
        <taxon>unclassified sequences</taxon>
        <taxon>metagenomes</taxon>
        <taxon>ecological metagenomes</taxon>
    </lineage>
</organism>